<name>Q117M7_TRIEI</name>
<sequence>MLYPKIKSAQVIDNYTLLVHFSNHKTRKYNIQKLLNKPTFFPPKNFAFCKNFQIDPSGSGIIWNDEIDISEHEIWINGTH</sequence>
<dbReference type="Pfam" id="PF10387">
    <property type="entry name" value="DUF2442"/>
    <property type="match status" value="1"/>
</dbReference>
<dbReference type="KEGG" id="ter:Tery_0896"/>
<gene>
    <name evidence="1" type="ordered locus">Tery_0896</name>
</gene>
<evidence type="ECO:0008006" key="2">
    <source>
        <dbReference type="Google" id="ProtNLM"/>
    </source>
</evidence>
<dbReference type="eggNOG" id="ENOG50331XR">
    <property type="taxonomic scope" value="Bacteria"/>
</dbReference>
<dbReference type="RefSeq" id="WP_011610688.1">
    <property type="nucleotide sequence ID" value="NC_008312.1"/>
</dbReference>
<accession>Q117M7</accession>
<dbReference type="SUPFAM" id="SSF143880">
    <property type="entry name" value="NE0471 N-terminal domain-like"/>
    <property type="match status" value="1"/>
</dbReference>
<dbReference type="HOGENOM" id="CLU_153045_2_0_3"/>
<dbReference type="EMBL" id="CP000393">
    <property type="protein sequence ID" value="ABG50297.1"/>
    <property type="molecule type" value="Genomic_DNA"/>
</dbReference>
<protein>
    <recommendedName>
        <fullName evidence="2">DUF2442 domain-containing protein</fullName>
    </recommendedName>
</protein>
<dbReference type="Gene3D" id="3.30.2020.10">
    <property type="entry name" value="NE0471-like N-terminal domain"/>
    <property type="match status" value="1"/>
</dbReference>
<dbReference type="InterPro" id="IPR018841">
    <property type="entry name" value="DUF2442"/>
</dbReference>
<dbReference type="STRING" id="203124.Tery_0896"/>
<reference evidence="1" key="1">
    <citation type="submission" date="2006-06" db="EMBL/GenBank/DDBJ databases">
        <title>Complete sequence of Trichodesmium erythraeum IMS101.</title>
        <authorList>
            <consortium name="US DOE Joint Genome Institute"/>
            <person name="Copeland A."/>
            <person name="Lucas S."/>
            <person name="Lapidus A."/>
            <person name="Barry K."/>
            <person name="Detter J.C."/>
            <person name="Glavina del Rio T."/>
            <person name="Hammon N."/>
            <person name="Israni S."/>
            <person name="Dalin E."/>
            <person name="Tice H."/>
            <person name="Pitluck S."/>
            <person name="Kiss H."/>
            <person name="Munk A.C."/>
            <person name="Brettin T."/>
            <person name="Bruce D."/>
            <person name="Han C."/>
            <person name="Tapia R."/>
            <person name="Gilna P."/>
            <person name="Schmutz J."/>
            <person name="Larimer F."/>
            <person name="Land M."/>
            <person name="Hauser L."/>
            <person name="Kyrpides N."/>
            <person name="Kim E."/>
            <person name="Richardson P."/>
        </authorList>
    </citation>
    <scope>NUCLEOTIDE SEQUENCE [LARGE SCALE GENOMIC DNA]</scope>
    <source>
        <strain evidence="1">IMS101</strain>
    </source>
</reference>
<dbReference type="AlphaFoldDB" id="Q117M7"/>
<dbReference type="OrthoDB" id="427321at2"/>
<evidence type="ECO:0000313" key="1">
    <source>
        <dbReference type="EMBL" id="ABG50297.1"/>
    </source>
</evidence>
<dbReference type="InterPro" id="IPR036782">
    <property type="entry name" value="NE0471-like_N"/>
</dbReference>
<proteinExistence type="predicted"/>
<organism evidence="1">
    <name type="scientific">Trichodesmium erythraeum (strain IMS101)</name>
    <dbReference type="NCBI Taxonomy" id="203124"/>
    <lineage>
        <taxon>Bacteria</taxon>
        <taxon>Bacillati</taxon>
        <taxon>Cyanobacteriota</taxon>
        <taxon>Cyanophyceae</taxon>
        <taxon>Oscillatoriophycideae</taxon>
        <taxon>Oscillatoriales</taxon>
        <taxon>Microcoleaceae</taxon>
        <taxon>Trichodesmium</taxon>
    </lineage>
</organism>